<dbReference type="Pfam" id="PF08142">
    <property type="entry name" value="AARP2CN"/>
    <property type="match status" value="1"/>
</dbReference>
<dbReference type="GO" id="GO:0005524">
    <property type="term" value="F:ATP binding"/>
    <property type="evidence" value="ECO:0007669"/>
    <property type="project" value="UniProtKB-KW"/>
</dbReference>
<dbReference type="PhylomeDB" id="Q54JS8"/>
<feature type="compositionally biased region" description="Acidic residues" evidence="11">
    <location>
        <begin position="509"/>
        <end position="528"/>
    </location>
</feature>
<feature type="compositionally biased region" description="Polar residues" evidence="11">
    <location>
        <begin position="587"/>
        <end position="596"/>
    </location>
</feature>
<dbReference type="HOGENOM" id="CLU_002486_0_0_1"/>
<organism evidence="13 14">
    <name type="scientific">Dictyostelium discoideum</name>
    <name type="common">Social amoeba</name>
    <dbReference type="NCBI Taxonomy" id="44689"/>
    <lineage>
        <taxon>Eukaryota</taxon>
        <taxon>Amoebozoa</taxon>
        <taxon>Evosea</taxon>
        <taxon>Eumycetozoa</taxon>
        <taxon>Dictyostelia</taxon>
        <taxon>Dictyosteliales</taxon>
        <taxon>Dictyosteliaceae</taxon>
        <taxon>Dictyostelium</taxon>
    </lineage>
</organism>
<dbReference type="GO" id="GO:0032040">
    <property type="term" value="C:small-subunit processome"/>
    <property type="evidence" value="ECO:0007669"/>
    <property type="project" value="UniProtKB-ARBA"/>
</dbReference>
<feature type="compositionally biased region" description="Basic residues" evidence="11">
    <location>
        <begin position="8"/>
        <end position="27"/>
    </location>
</feature>
<feature type="compositionally biased region" description="Basic and acidic residues" evidence="11">
    <location>
        <begin position="575"/>
        <end position="584"/>
    </location>
</feature>
<dbReference type="AlphaFoldDB" id="Q54JS8"/>
<evidence type="ECO:0000256" key="9">
    <source>
        <dbReference type="ARBA" id="ARBA00049117"/>
    </source>
</evidence>
<dbReference type="Pfam" id="PF04950">
    <property type="entry name" value="RIBIOP_C"/>
    <property type="match status" value="1"/>
</dbReference>
<dbReference type="InterPro" id="IPR007034">
    <property type="entry name" value="BMS1_TSR1_C"/>
</dbReference>
<gene>
    <name evidence="13" type="primary">bms1l</name>
    <name evidence="13" type="ORF">DDB_G0287891</name>
</gene>
<dbReference type="Pfam" id="PF22298">
    <property type="entry name" value="Tsr1_G-like"/>
    <property type="match status" value="1"/>
</dbReference>
<protein>
    <submittedName>
        <fullName evidence="13">BMS1-like ribosome biogenesis protein</fullName>
    </submittedName>
</protein>
<feature type="compositionally biased region" description="Acidic residues" evidence="11">
    <location>
        <begin position="475"/>
        <end position="501"/>
    </location>
</feature>
<dbReference type="GO" id="GO:0000462">
    <property type="term" value="P:maturation of SSU-rRNA from tricistronic rRNA transcript (SSU-rRNA, 5.8S rRNA, LSU-rRNA)"/>
    <property type="evidence" value="ECO:0000318"/>
    <property type="project" value="GO_Central"/>
</dbReference>
<dbReference type="GO" id="GO:0005525">
    <property type="term" value="F:GTP binding"/>
    <property type="evidence" value="ECO:0000318"/>
    <property type="project" value="GO_Central"/>
</dbReference>
<dbReference type="eggNOG" id="KOG1951">
    <property type="taxonomic scope" value="Eukaryota"/>
</dbReference>
<dbReference type="PaxDb" id="44689-DDB0234115"/>
<dbReference type="InterPro" id="IPR012948">
    <property type="entry name" value="AARP2CN"/>
</dbReference>
<reference evidence="13 14" key="1">
    <citation type="journal article" date="2005" name="Nature">
        <title>The genome of the social amoeba Dictyostelium discoideum.</title>
        <authorList>
            <consortium name="The Dictyostelium discoideum Sequencing Consortium"/>
            <person name="Eichinger L."/>
            <person name="Pachebat J.A."/>
            <person name="Glockner G."/>
            <person name="Rajandream M.A."/>
            <person name="Sucgang R."/>
            <person name="Berriman M."/>
            <person name="Song J."/>
            <person name="Olsen R."/>
            <person name="Szafranski K."/>
            <person name="Xu Q."/>
            <person name="Tunggal B."/>
            <person name="Kummerfeld S."/>
            <person name="Madera M."/>
            <person name="Konfortov B.A."/>
            <person name="Rivero F."/>
            <person name="Bankier A.T."/>
            <person name="Lehmann R."/>
            <person name="Hamlin N."/>
            <person name="Davies R."/>
            <person name="Gaudet P."/>
            <person name="Fey P."/>
            <person name="Pilcher K."/>
            <person name="Chen G."/>
            <person name="Saunders D."/>
            <person name="Sodergren E."/>
            <person name="Davis P."/>
            <person name="Kerhornou A."/>
            <person name="Nie X."/>
            <person name="Hall N."/>
            <person name="Anjard C."/>
            <person name="Hemphill L."/>
            <person name="Bason N."/>
            <person name="Farbrother P."/>
            <person name="Desany B."/>
            <person name="Just E."/>
            <person name="Morio T."/>
            <person name="Rost R."/>
            <person name="Churcher C."/>
            <person name="Cooper J."/>
            <person name="Haydock S."/>
            <person name="van Driessche N."/>
            <person name="Cronin A."/>
            <person name="Goodhead I."/>
            <person name="Muzny D."/>
            <person name="Mourier T."/>
            <person name="Pain A."/>
            <person name="Lu M."/>
            <person name="Harper D."/>
            <person name="Lindsay R."/>
            <person name="Hauser H."/>
            <person name="James K."/>
            <person name="Quiles M."/>
            <person name="Madan Babu M."/>
            <person name="Saito T."/>
            <person name="Buchrieser C."/>
            <person name="Wardroper A."/>
            <person name="Felder M."/>
            <person name="Thangavelu M."/>
            <person name="Johnson D."/>
            <person name="Knights A."/>
            <person name="Loulseged H."/>
            <person name="Mungall K."/>
            <person name="Oliver K."/>
            <person name="Price C."/>
            <person name="Quail M.A."/>
            <person name="Urushihara H."/>
            <person name="Hernandez J."/>
            <person name="Rabbinowitsch E."/>
            <person name="Steffen D."/>
            <person name="Sanders M."/>
            <person name="Ma J."/>
            <person name="Kohara Y."/>
            <person name="Sharp S."/>
            <person name="Simmonds M."/>
            <person name="Spiegler S."/>
            <person name="Tivey A."/>
            <person name="Sugano S."/>
            <person name="White B."/>
            <person name="Walker D."/>
            <person name="Woodward J."/>
            <person name="Winckler T."/>
            <person name="Tanaka Y."/>
            <person name="Shaulsky G."/>
            <person name="Schleicher M."/>
            <person name="Weinstock G."/>
            <person name="Rosenthal A."/>
            <person name="Cox E.C."/>
            <person name="Chisholm R.L."/>
            <person name="Gibbs R."/>
            <person name="Loomis W.F."/>
            <person name="Platzer M."/>
            <person name="Kay R.R."/>
            <person name="Williams J."/>
            <person name="Dear P.H."/>
            <person name="Noegel A.A."/>
            <person name="Barrell B."/>
            <person name="Kuspa A."/>
        </authorList>
    </citation>
    <scope>NUCLEOTIDE SEQUENCE [LARGE SCALE GENOMIC DNA]</scope>
    <source>
        <strain evidence="13 14">AX4</strain>
    </source>
</reference>
<evidence type="ECO:0000313" key="14">
    <source>
        <dbReference type="Proteomes" id="UP000002195"/>
    </source>
</evidence>
<feature type="region of interest" description="Disordered" evidence="11">
    <location>
        <begin position="403"/>
        <end position="449"/>
    </location>
</feature>
<keyword evidence="2" id="KW-0690">Ribosome biogenesis</keyword>
<dbReference type="InterPro" id="IPR030387">
    <property type="entry name" value="G_Bms1/Tsr1_dom"/>
</dbReference>
<dbReference type="FunCoup" id="Q54JS8">
    <property type="interactions" value="1318"/>
</dbReference>
<comment type="similarity">
    <text evidence="10">Belongs to the TRAFAC class translation factor GTPase superfamily. Bms1-like GTPase family. BMS1 subfamily.</text>
</comment>
<dbReference type="VEuPathDB" id="AmoebaDB:DDB_G0287891"/>
<dbReference type="SMART" id="SM00785">
    <property type="entry name" value="AARP2CN"/>
    <property type="match status" value="1"/>
</dbReference>
<keyword evidence="3" id="KW-0597">Phosphoprotein</keyword>
<name>Q54JS8_DICDI</name>
<dbReference type="PANTHER" id="PTHR12858">
    <property type="entry name" value="RIBOSOME BIOGENESIS PROTEIN"/>
    <property type="match status" value="1"/>
</dbReference>
<feature type="compositionally biased region" description="Acidic residues" evidence="11">
    <location>
        <begin position="725"/>
        <end position="738"/>
    </location>
</feature>
<dbReference type="GO" id="GO:0034511">
    <property type="term" value="F:U3 snoRNA binding"/>
    <property type="evidence" value="ECO:0000318"/>
    <property type="project" value="GO_Central"/>
</dbReference>
<dbReference type="CDD" id="cd01882">
    <property type="entry name" value="BMS1"/>
    <property type="match status" value="1"/>
</dbReference>
<dbReference type="STRING" id="44689.Q54JS8"/>
<dbReference type="EMBL" id="AAFI02000104">
    <property type="protein sequence ID" value="EAL63592.1"/>
    <property type="molecule type" value="Genomic_DNA"/>
</dbReference>
<dbReference type="GO" id="GO:0000479">
    <property type="term" value="P:endonucleolytic cleavage of tricistronic rRNA transcript (SSU-rRNA, 5.8S rRNA, LSU-rRNA)"/>
    <property type="evidence" value="ECO:0000318"/>
    <property type="project" value="GO_Central"/>
</dbReference>
<dbReference type="FunFam" id="3.40.50.300:FF:000105">
    <property type="entry name" value="BMS1 ribosome biogenesis factor"/>
    <property type="match status" value="1"/>
</dbReference>
<feature type="compositionally biased region" description="Basic and acidic residues" evidence="11">
    <location>
        <begin position="739"/>
        <end position="763"/>
    </location>
</feature>
<dbReference type="KEGG" id="ddi:DDB_G0287891"/>
<dbReference type="Proteomes" id="UP000002195">
    <property type="component" value="Unassembled WGS sequence"/>
</dbReference>
<dbReference type="SMART" id="SM01362">
    <property type="entry name" value="DUF663"/>
    <property type="match status" value="1"/>
</dbReference>
<evidence type="ECO:0000313" key="13">
    <source>
        <dbReference type="EMBL" id="EAL63592.1"/>
    </source>
</evidence>
<dbReference type="RefSeq" id="XP_637074.1">
    <property type="nucleotide sequence ID" value="XM_631982.1"/>
</dbReference>
<dbReference type="PANTHER" id="PTHR12858:SF2">
    <property type="entry name" value="RIBOSOME BIOGENESIS PROTEIN BMS1 HOMOLOG"/>
    <property type="match status" value="1"/>
</dbReference>
<evidence type="ECO:0000256" key="5">
    <source>
        <dbReference type="ARBA" id="ARBA00022801"/>
    </source>
</evidence>
<keyword evidence="8" id="KW-0539">Nucleus</keyword>
<comment type="caution">
    <text evidence="13">The sequence shown here is derived from an EMBL/GenBank/DDBJ whole genome shotgun (WGS) entry which is preliminary data.</text>
</comment>
<dbReference type="PROSITE" id="PS51714">
    <property type="entry name" value="G_BMS1"/>
    <property type="match status" value="1"/>
</dbReference>
<evidence type="ECO:0000256" key="6">
    <source>
        <dbReference type="ARBA" id="ARBA00022840"/>
    </source>
</evidence>
<dbReference type="OMA" id="KLHVPMV"/>
<accession>Q54JS8</accession>
<evidence type="ECO:0000256" key="10">
    <source>
        <dbReference type="ARBA" id="ARBA00061391"/>
    </source>
</evidence>
<feature type="region of interest" description="Disordered" evidence="11">
    <location>
        <begin position="704"/>
        <end position="763"/>
    </location>
</feature>
<keyword evidence="7" id="KW-0342">GTP-binding</keyword>
<feature type="compositionally biased region" description="Basic and acidic residues" evidence="11">
    <location>
        <begin position="605"/>
        <end position="615"/>
    </location>
</feature>
<evidence type="ECO:0000259" key="12">
    <source>
        <dbReference type="PROSITE" id="PS51714"/>
    </source>
</evidence>
<dbReference type="GO" id="GO:0005654">
    <property type="term" value="C:nucleoplasm"/>
    <property type="evidence" value="ECO:0007669"/>
    <property type="project" value="UniProtKB-ARBA"/>
</dbReference>
<dbReference type="InterPro" id="IPR027417">
    <property type="entry name" value="P-loop_NTPase"/>
</dbReference>
<feature type="region of interest" description="Disordered" evidence="11">
    <location>
        <begin position="1153"/>
        <end position="1205"/>
    </location>
</feature>
<dbReference type="Reactome" id="R-DDI-6791226">
    <property type="pathway name" value="Major pathway of rRNA processing in the nucleolus and cytosol"/>
</dbReference>
<dbReference type="GO" id="GO:0006364">
    <property type="term" value="P:rRNA processing"/>
    <property type="evidence" value="ECO:0000250"/>
    <property type="project" value="dictyBase"/>
</dbReference>
<feature type="region of interest" description="Disordered" evidence="11">
    <location>
        <begin position="1"/>
        <end position="27"/>
    </location>
</feature>
<dbReference type="SMR" id="Q54JS8"/>
<keyword evidence="6" id="KW-0067">ATP-binding</keyword>
<dbReference type="GO" id="GO:0005737">
    <property type="term" value="C:cytoplasm"/>
    <property type="evidence" value="ECO:0000250"/>
    <property type="project" value="dictyBase"/>
</dbReference>
<evidence type="ECO:0000256" key="11">
    <source>
        <dbReference type="SAM" id="MobiDB-lite"/>
    </source>
</evidence>
<keyword evidence="4" id="KW-0547">Nucleotide-binding</keyword>
<feature type="region of interest" description="Disordered" evidence="11">
    <location>
        <begin position="461"/>
        <end position="620"/>
    </location>
</feature>
<dbReference type="InterPro" id="IPR037875">
    <property type="entry name" value="Bms1_N"/>
</dbReference>
<keyword evidence="5" id="KW-0378">Hydrolase</keyword>
<sequence>MDSGKDLKKVHRVSKAGAKANKKKAAKLKKLEQNEALKGRNPKAFISQAAYASNRLTIRNLDREAKRVNLPVIDRSGTAVETPPYVIAVVGPPKCGKTTLIRSLIKNYTRHSISDVKGPITIVAGKKRRLTFIECNNDLNSMIDTAKVADLVLLLIDASYGFEMETFEFLNVLKTHGFPKVIGILTHLDGFKNNKKLKKTKKKFKDRFWTEIYEGAKLFYLSGIIHGKYPKVEIHNLARFISVANFIPLSWRNTHPYVYVDRFEDTTEPELVRQNPKIDRNICLYGYVRGTYLKPHMKVHIPGSGDYLMKSVTSLPDPCPLPTERKKTLNEKERLLYAPMGDIGNILYDKDAVYINIPESKLNFSKAKEEGEGEGESMVKDLQNTQFSIDEKMEHSELSLFSNRPPIKFTNNTYTQIEEIDDKDYYDSDGEKDEEEQEEQEEKGTKKVEVVEEKDGRVRRKVKFIDMKKNPAINSDDEEEDDDEDGDEEDEEEDDDDDDENVNSSKVEFDDDDDLEEDEELSDEEYYDPENKNKLNLEDEEDDDEDEDEEDDDEDEDEDEDDEDEEEEYDEETGESAKWKEKMKPTIQITGTNHLNLSRLIYGDEPSKKSNKKDENEEDEDFFKVKKGGYGSMKLSTDKEESTKDLLDSSKYIHSINDFKSEDIKELLAIKFVNRNELETTGLIGKNNAEGEDEVLFGDFEDLETGKKYDSSSSTTTKNNKENDKGEEDDDDDDDNSQSDDKNNKENSIENERERNKSKKEKQIEKINAKYQENEKDFQGELNEEVKRQRAINEKEFENDDQFYRQKYEGFPIGVYVRIEFEKIPCEFSEYFDPKFPVVVGGLLSSEENLGMINVSLKKHRWHKRILKSNDPLMISVGWRRFQTIVLYSTKDINGRNRMLKYTPEHMHCHASFYGPLTPPGTGFIGFTNANNNQAGFRVSATGTVLDLDSSINVVKKLKLIGQPDKIMKKTCFVNGMFTSRLEVAKFVGATIRTVSGIRGQIKKPLSHPEGSFRATFEDRLLPSDIIFLRTWYTITPTRFYNPVTSLLQEKKTHWEGMKTVGQLRFENNLSAPVKKDSSYQGKIERDEKKFKELRIPNKLQSQLPFDLKPKGTKIIKNADDALLSSRVNIIEPHEKQVADLMRRLESIKNKKIEKEQQRKQQYQDEKLKKQSKIDVLKEKKQKETKKRKSKLEALGKIKKKSKMG</sequence>
<evidence type="ECO:0000256" key="8">
    <source>
        <dbReference type="ARBA" id="ARBA00023242"/>
    </source>
</evidence>
<proteinExistence type="inferred from homology"/>
<dbReference type="InParanoid" id="Q54JS8"/>
<comment type="catalytic activity">
    <reaction evidence="9">
        <text>GTP + H2O = GDP + phosphate + H(+)</text>
        <dbReference type="Rhea" id="RHEA:19669"/>
        <dbReference type="ChEBI" id="CHEBI:15377"/>
        <dbReference type="ChEBI" id="CHEBI:15378"/>
        <dbReference type="ChEBI" id="CHEBI:37565"/>
        <dbReference type="ChEBI" id="CHEBI:43474"/>
        <dbReference type="ChEBI" id="CHEBI:58189"/>
    </reaction>
    <physiologicalReaction direction="left-to-right" evidence="9">
        <dbReference type="Rhea" id="RHEA:19670"/>
    </physiologicalReaction>
</comment>
<dbReference type="GO" id="GO:0003924">
    <property type="term" value="F:GTPase activity"/>
    <property type="evidence" value="ECO:0000318"/>
    <property type="project" value="GO_Central"/>
</dbReference>
<evidence type="ECO:0000256" key="4">
    <source>
        <dbReference type="ARBA" id="ARBA00022741"/>
    </source>
</evidence>
<feature type="compositionally biased region" description="Acidic residues" evidence="11">
    <location>
        <begin position="538"/>
        <end position="574"/>
    </location>
</feature>
<comment type="subcellular location">
    <subcellularLocation>
        <location evidence="1">Nucleus</location>
        <location evidence="1">Nucleolus</location>
    </subcellularLocation>
</comment>
<dbReference type="GO" id="GO:0005730">
    <property type="term" value="C:nucleolus"/>
    <property type="evidence" value="ECO:0000250"/>
    <property type="project" value="dictyBase"/>
</dbReference>
<evidence type="ECO:0000256" key="2">
    <source>
        <dbReference type="ARBA" id="ARBA00022517"/>
    </source>
</evidence>
<dbReference type="dictyBase" id="DDB_G0287891">
    <property type="gene designation" value="bms1l"/>
</dbReference>
<evidence type="ECO:0000256" key="1">
    <source>
        <dbReference type="ARBA" id="ARBA00004604"/>
    </source>
</evidence>
<dbReference type="InterPro" id="IPR039761">
    <property type="entry name" value="Bms1/Tsr1"/>
</dbReference>
<feature type="domain" description="Bms1-type G" evidence="12">
    <location>
        <begin position="83"/>
        <end position="247"/>
    </location>
</feature>
<feature type="compositionally biased region" description="Acidic residues" evidence="11">
    <location>
        <begin position="418"/>
        <end position="441"/>
    </location>
</feature>
<feature type="compositionally biased region" description="Basic and acidic residues" evidence="11">
    <location>
        <begin position="1153"/>
        <end position="1182"/>
    </location>
</feature>
<dbReference type="GeneID" id="8626329"/>
<evidence type="ECO:0000256" key="7">
    <source>
        <dbReference type="ARBA" id="ARBA00023134"/>
    </source>
</evidence>
<keyword evidence="14" id="KW-1185">Reference proteome</keyword>
<evidence type="ECO:0000256" key="3">
    <source>
        <dbReference type="ARBA" id="ARBA00022553"/>
    </source>
</evidence>
<dbReference type="Gene3D" id="3.40.50.300">
    <property type="entry name" value="P-loop containing nucleotide triphosphate hydrolases"/>
    <property type="match status" value="1"/>
</dbReference>
<dbReference type="SUPFAM" id="SSF52540">
    <property type="entry name" value="P-loop containing nucleoside triphosphate hydrolases"/>
    <property type="match status" value="1"/>
</dbReference>